<keyword evidence="2" id="KW-1185">Reference proteome</keyword>
<dbReference type="GO" id="GO:0004519">
    <property type="term" value="F:endonuclease activity"/>
    <property type="evidence" value="ECO:0007669"/>
    <property type="project" value="InterPro"/>
</dbReference>
<dbReference type="GO" id="GO:0003723">
    <property type="term" value="F:RNA binding"/>
    <property type="evidence" value="ECO:0007669"/>
    <property type="project" value="InterPro"/>
</dbReference>
<dbReference type="GO" id="GO:0110001">
    <property type="term" value="C:toxin-antitoxin complex"/>
    <property type="evidence" value="ECO:0007669"/>
    <property type="project" value="InterPro"/>
</dbReference>
<proteinExistence type="predicted"/>
<dbReference type="Proteomes" id="UP000316426">
    <property type="component" value="Chromosome"/>
</dbReference>
<reference evidence="1 2" key="1">
    <citation type="submission" date="2019-02" db="EMBL/GenBank/DDBJ databases">
        <title>Deep-cultivation of Planctomycetes and their phenomic and genomic characterization uncovers novel biology.</title>
        <authorList>
            <person name="Wiegand S."/>
            <person name="Jogler M."/>
            <person name="Boedeker C."/>
            <person name="Pinto D."/>
            <person name="Vollmers J."/>
            <person name="Rivas-Marin E."/>
            <person name="Kohn T."/>
            <person name="Peeters S.H."/>
            <person name="Heuer A."/>
            <person name="Rast P."/>
            <person name="Oberbeckmann S."/>
            <person name="Bunk B."/>
            <person name="Jeske O."/>
            <person name="Meyerdierks A."/>
            <person name="Storesund J.E."/>
            <person name="Kallscheuer N."/>
            <person name="Luecker S."/>
            <person name="Lage O.M."/>
            <person name="Pohl T."/>
            <person name="Merkel B.J."/>
            <person name="Hornburger P."/>
            <person name="Mueller R.-W."/>
            <person name="Bruemmer F."/>
            <person name="Labrenz M."/>
            <person name="Spormann A.M."/>
            <person name="Op den Camp H."/>
            <person name="Overmann J."/>
            <person name="Amann R."/>
            <person name="Jetten M.S.M."/>
            <person name="Mascher T."/>
            <person name="Medema M.H."/>
            <person name="Devos D.P."/>
            <person name="Kaster A.-K."/>
            <person name="Ovreas L."/>
            <person name="Rohde M."/>
            <person name="Galperin M.Y."/>
            <person name="Jogler C."/>
        </authorList>
    </citation>
    <scope>NUCLEOTIDE SEQUENCE [LARGE SCALE GENOMIC DNA]</scope>
    <source>
        <strain evidence="1 2">Spa11</strain>
    </source>
</reference>
<name>A0A518K6I8_9BACT</name>
<dbReference type="EMBL" id="CP036349">
    <property type="protein sequence ID" value="QDV73400.1"/>
    <property type="molecule type" value="Genomic_DNA"/>
</dbReference>
<dbReference type="KEGG" id="bmei:Spa11_15960"/>
<dbReference type="InterPro" id="IPR018669">
    <property type="entry name" value="Toxin_HigB"/>
</dbReference>
<sequence length="95" mass="11249">MRIISRKSLREFWERHPEAEGPLRAWFQVVSRTRFANFAELRTAFPSADKVGRLIVFNIGGNKFRLVASIHFNRGILYVRTVLTHRDYDQGNWQE</sequence>
<dbReference type="AlphaFoldDB" id="A0A518K6I8"/>
<gene>
    <name evidence="1" type="primary">higB</name>
    <name evidence="1" type="ORF">Spa11_15960</name>
</gene>
<dbReference type="Pfam" id="PF09907">
    <property type="entry name" value="HigB_toxin"/>
    <property type="match status" value="1"/>
</dbReference>
<accession>A0A518K6I8</accession>
<dbReference type="GO" id="GO:0016787">
    <property type="term" value="F:hydrolase activity"/>
    <property type="evidence" value="ECO:0007669"/>
    <property type="project" value="UniProtKB-KW"/>
</dbReference>
<organism evidence="1 2">
    <name type="scientific">Botrimarina mediterranea</name>
    <dbReference type="NCBI Taxonomy" id="2528022"/>
    <lineage>
        <taxon>Bacteria</taxon>
        <taxon>Pseudomonadati</taxon>
        <taxon>Planctomycetota</taxon>
        <taxon>Planctomycetia</taxon>
        <taxon>Pirellulales</taxon>
        <taxon>Lacipirellulaceae</taxon>
        <taxon>Botrimarina</taxon>
    </lineage>
</organism>
<keyword evidence="1" id="KW-0378">Hydrolase</keyword>
<evidence type="ECO:0000313" key="1">
    <source>
        <dbReference type="EMBL" id="QDV73400.1"/>
    </source>
</evidence>
<protein>
    <submittedName>
        <fullName evidence="1">mRNA interferase HigB</fullName>
        <ecNumber evidence="1">3.1.-.-</ecNumber>
    </submittedName>
</protein>
<dbReference type="RefSeq" id="WP_145110327.1">
    <property type="nucleotide sequence ID" value="NZ_CP036349.1"/>
</dbReference>
<evidence type="ECO:0000313" key="2">
    <source>
        <dbReference type="Proteomes" id="UP000316426"/>
    </source>
</evidence>
<dbReference type="EC" id="3.1.-.-" evidence="1"/>